<evidence type="ECO:0000256" key="12">
    <source>
        <dbReference type="PROSITE-ProRule" id="PRU01211"/>
    </source>
</evidence>
<evidence type="ECO:0000256" key="4">
    <source>
        <dbReference type="ARBA" id="ARBA00022729"/>
    </source>
</evidence>
<comment type="function">
    <text evidence="11">Zinc metalloprotease. Provoques deadhesion of endothelial cells from cell cultures, and also degradation of fibronectin, fibrinogen and gelatin in vitro. Its role in the venom is not fully understood but it might act as a spreading factor that facilitates diffusion of other venom toxins. Alternatively, it might be involved in the proteolytic processing of other venom toxins or it might play a role in extra-oral digestion of prey.</text>
</comment>
<dbReference type="Pfam" id="PF01400">
    <property type="entry name" value="Astacin"/>
    <property type="match status" value="1"/>
</dbReference>
<keyword evidence="16" id="KW-1185">Reference proteome</keyword>
<name>A0A3S3P906_9ACAR</name>
<evidence type="ECO:0000256" key="8">
    <source>
        <dbReference type="ARBA" id="ARBA00023145"/>
    </source>
</evidence>
<feature type="binding site" evidence="12">
    <location>
        <position position="213"/>
    </location>
    <ligand>
        <name>Zn(2+)</name>
        <dbReference type="ChEBI" id="CHEBI:29105"/>
        <note>catalytic</note>
    </ligand>
</feature>
<dbReference type="InterPro" id="IPR001506">
    <property type="entry name" value="Peptidase_M12A"/>
</dbReference>
<feature type="active site" evidence="12">
    <location>
        <position position="214"/>
    </location>
</feature>
<dbReference type="EMBL" id="NCKU01003277">
    <property type="protein sequence ID" value="RWS07840.1"/>
    <property type="molecule type" value="Genomic_DNA"/>
</dbReference>
<dbReference type="GO" id="GO:0008270">
    <property type="term" value="F:zinc ion binding"/>
    <property type="evidence" value="ECO:0007669"/>
    <property type="project" value="UniProtKB-UniRule"/>
</dbReference>
<dbReference type="SUPFAM" id="SSF55486">
    <property type="entry name" value="Metalloproteases ('zincins'), catalytic domain"/>
    <property type="match status" value="1"/>
</dbReference>
<evidence type="ECO:0000256" key="3">
    <source>
        <dbReference type="ARBA" id="ARBA00022723"/>
    </source>
</evidence>
<dbReference type="AlphaFoldDB" id="A0A3S3P906"/>
<feature type="signal peptide" evidence="13">
    <location>
        <begin position="1"/>
        <end position="24"/>
    </location>
</feature>
<comment type="cofactor">
    <cofactor evidence="12 13">
        <name>Zn(2+)</name>
        <dbReference type="ChEBI" id="CHEBI:29105"/>
    </cofactor>
    <text evidence="12 13">Binds 1 zinc ion per subunit.</text>
</comment>
<keyword evidence="2 12" id="KW-0645">Protease</keyword>
<evidence type="ECO:0000256" key="6">
    <source>
        <dbReference type="ARBA" id="ARBA00022833"/>
    </source>
</evidence>
<keyword evidence="5 12" id="KW-0378">Hydrolase</keyword>
<gene>
    <name evidence="15" type="ORF">B4U79_09228</name>
</gene>
<dbReference type="Proteomes" id="UP000285301">
    <property type="component" value="Unassembled WGS sequence"/>
</dbReference>
<feature type="binding site" evidence="12">
    <location>
        <position position="223"/>
    </location>
    <ligand>
        <name>Zn(2+)</name>
        <dbReference type="ChEBI" id="CHEBI:29105"/>
        <note>catalytic</note>
    </ligand>
</feature>
<dbReference type="EC" id="3.4.24.-" evidence="13"/>
<keyword evidence="3 12" id="KW-0479">Metal-binding</keyword>
<accession>A0A3S3P906</accession>
<dbReference type="CDD" id="cd04280">
    <property type="entry name" value="ZnMc_astacin_like"/>
    <property type="match status" value="1"/>
</dbReference>
<dbReference type="FunFam" id="3.40.390.10:FF:000015">
    <property type="entry name" value="Meprin A subunit"/>
    <property type="match status" value="1"/>
</dbReference>
<evidence type="ECO:0000259" key="14">
    <source>
        <dbReference type="PROSITE" id="PS51864"/>
    </source>
</evidence>
<keyword evidence="8" id="KW-0865">Zymogen</keyword>
<feature type="domain" description="Peptidase M12A" evidence="14">
    <location>
        <begin position="122"/>
        <end position="315"/>
    </location>
</feature>
<feature type="chain" id="PRO_5018378513" description="Metalloendopeptidase" evidence="13">
    <location>
        <begin position="25"/>
        <end position="319"/>
    </location>
</feature>
<dbReference type="PANTHER" id="PTHR10127">
    <property type="entry name" value="DISCOIDIN, CUB, EGF, LAMININ , AND ZINC METALLOPROTEASE DOMAIN CONTAINING"/>
    <property type="match status" value="1"/>
</dbReference>
<keyword evidence="7 12" id="KW-0482">Metalloprotease</keyword>
<dbReference type="InterPro" id="IPR034035">
    <property type="entry name" value="Astacin-like_dom"/>
</dbReference>
<dbReference type="Gene3D" id="3.40.390.10">
    <property type="entry name" value="Collagenase (Catalytic Domain)"/>
    <property type="match status" value="1"/>
</dbReference>
<evidence type="ECO:0000256" key="1">
    <source>
        <dbReference type="ARBA" id="ARBA00011245"/>
    </source>
</evidence>
<comment type="caution">
    <text evidence="12">Lacks conserved residue(s) required for the propagation of feature annotation.</text>
</comment>
<dbReference type="OrthoDB" id="291007at2759"/>
<evidence type="ECO:0000256" key="13">
    <source>
        <dbReference type="RuleBase" id="RU361183"/>
    </source>
</evidence>
<evidence type="ECO:0000256" key="9">
    <source>
        <dbReference type="ARBA" id="ARBA00023157"/>
    </source>
</evidence>
<evidence type="ECO:0000256" key="11">
    <source>
        <dbReference type="ARBA" id="ARBA00025529"/>
    </source>
</evidence>
<dbReference type="PROSITE" id="PS51864">
    <property type="entry name" value="ASTACIN"/>
    <property type="match status" value="1"/>
</dbReference>
<evidence type="ECO:0000256" key="5">
    <source>
        <dbReference type="ARBA" id="ARBA00022801"/>
    </source>
</evidence>
<dbReference type="GO" id="GO:0006508">
    <property type="term" value="P:proteolysis"/>
    <property type="evidence" value="ECO:0007669"/>
    <property type="project" value="UniProtKB-KW"/>
</dbReference>
<keyword evidence="4 13" id="KW-0732">Signal</keyword>
<keyword evidence="6 12" id="KW-0862">Zinc</keyword>
<comment type="subunit">
    <text evidence="1">Monomer.</text>
</comment>
<evidence type="ECO:0000313" key="16">
    <source>
        <dbReference type="Proteomes" id="UP000285301"/>
    </source>
</evidence>
<evidence type="ECO:0000313" key="15">
    <source>
        <dbReference type="EMBL" id="RWS07840.1"/>
    </source>
</evidence>
<reference evidence="15 16" key="1">
    <citation type="journal article" date="2018" name="Gigascience">
        <title>Genomes of trombidid mites reveal novel predicted allergens and laterally-transferred genes associated with secondary metabolism.</title>
        <authorList>
            <person name="Dong X."/>
            <person name="Chaisiri K."/>
            <person name="Xia D."/>
            <person name="Armstrong S.D."/>
            <person name="Fang Y."/>
            <person name="Donnelly M.J."/>
            <person name="Kadowaki T."/>
            <person name="McGarry J.W."/>
            <person name="Darby A.C."/>
            <person name="Makepeace B.L."/>
        </authorList>
    </citation>
    <scope>NUCLEOTIDE SEQUENCE [LARGE SCALE GENOMIC DNA]</scope>
    <source>
        <strain evidence="15">UoL-WK</strain>
    </source>
</reference>
<dbReference type="InterPro" id="IPR006026">
    <property type="entry name" value="Peptidase_Metallo"/>
</dbReference>
<sequence length="319" mass="37414">MSSCRLLFHLLIVCFLSNTSTVQSKSLNIDKRGISSLRIDNNPFSELETLVKNRIPLRIRFRPNFHKKQEFNNRGREERKALNKADFERADSLPQKLLNSNDFLLYSAQFYEGDIKERLLRNAILDEVLKWPNAIIPYEIDGRFSDLDRAVIAKAVKIFHLLTCIRFLPRNESDYDYLYITSKSGCYSSVGRVGGKQELSLGSRCVSVGIVQHEMMHAIGFWHEQSRADRDEYVTVLWPNIIKGMEYNFDKYNLKYIQHLEEPYDYHSIMHYGAYAFSKRGMRTIEPKQKGVSIGQRRFLSKIDIRKINKLYGCKEYLR</sequence>
<evidence type="ECO:0000256" key="10">
    <source>
        <dbReference type="ARBA" id="ARBA00023180"/>
    </source>
</evidence>
<keyword evidence="9" id="KW-1015">Disulfide bond</keyword>
<evidence type="ECO:0000256" key="2">
    <source>
        <dbReference type="ARBA" id="ARBA00022670"/>
    </source>
</evidence>
<keyword evidence="10" id="KW-0325">Glycoprotein</keyword>
<dbReference type="GO" id="GO:0004222">
    <property type="term" value="F:metalloendopeptidase activity"/>
    <property type="evidence" value="ECO:0007669"/>
    <property type="project" value="UniProtKB-UniRule"/>
</dbReference>
<proteinExistence type="predicted"/>
<protein>
    <recommendedName>
        <fullName evidence="13">Metalloendopeptidase</fullName>
        <ecNumber evidence="13">3.4.24.-</ecNumber>
    </recommendedName>
</protein>
<dbReference type="SMART" id="SM00235">
    <property type="entry name" value="ZnMc"/>
    <property type="match status" value="1"/>
</dbReference>
<comment type="caution">
    <text evidence="15">The sequence shown here is derived from an EMBL/GenBank/DDBJ whole genome shotgun (WGS) entry which is preliminary data.</text>
</comment>
<feature type="binding site" evidence="12">
    <location>
        <position position="217"/>
    </location>
    <ligand>
        <name>Zn(2+)</name>
        <dbReference type="ChEBI" id="CHEBI:29105"/>
        <note>catalytic</note>
    </ligand>
</feature>
<dbReference type="PANTHER" id="PTHR10127:SF780">
    <property type="entry name" value="METALLOENDOPEPTIDASE"/>
    <property type="match status" value="1"/>
</dbReference>
<organism evidence="15 16">
    <name type="scientific">Dinothrombium tinctorium</name>
    <dbReference type="NCBI Taxonomy" id="1965070"/>
    <lineage>
        <taxon>Eukaryota</taxon>
        <taxon>Metazoa</taxon>
        <taxon>Ecdysozoa</taxon>
        <taxon>Arthropoda</taxon>
        <taxon>Chelicerata</taxon>
        <taxon>Arachnida</taxon>
        <taxon>Acari</taxon>
        <taxon>Acariformes</taxon>
        <taxon>Trombidiformes</taxon>
        <taxon>Prostigmata</taxon>
        <taxon>Anystina</taxon>
        <taxon>Parasitengona</taxon>
        <taxon>Trombidioidea</taxon>
        <taxon>Trombidiidae</taxon>
        <taxon>Dinothrombium</taxon>
    </lineage>
</organism>
<evidence type="ECO:0000256" key="7">
    <source>
        <dbReference type="ARBA" id="ARBA00023049"/>
    </source>
</evidence>
<dbReference type="PRINTS" id="PR00480">
    <property type="entry name" value="ASTACIN"/>
</dbReference>
<dbReference type="InterPro" id="IPR024079">
    <property type="entry name" value="MetalloPept_cat_dom_sf"/>
</dbReference>
<dbReference type="STRING" id="1965070.A0A3S3P906"/>